<gene>
    <name evidence="1" type="ORF">AVEN_138078_1</name>
</gene>
<dbReference type="Proteomes" id="UP000499080">
    <property type="component" value="Unassembled WGS sequence"/>
</dbReference>
<protein>
    <submittedName>
        <fullName evidence="1">Uncharacterized protein</fullName>
    </submittedName>
</protein>
<organism evidence="1 2">
    <name type="scientific">Araneus ventricosus</name>
    <name type="common">Orbweaver spider</name>
    <name type="synonym">Epeira ventricosa</name>
    <dbReference type="NCBI Taxonomy" id="182803"/>
    <lineage>
        <taxon>Eukaryota</taxon>
        <taxon>Metazoa</taxon>
        <taxon>Ecdysozoa</taxon>
        <taxon>Arthropoda</taxon>
        <taxon>Chelicerata</taxon>
        <taxon>Arachnida</taxon>
        <taxon>Araneae</taxon>
        <taxon>Araneomorphae</taxon>
        <taxon>Entelegynae</taxon>
        <taxon>Araneoidea</taxon>
        <taxon>Araneidae</taxon>
        <taxon>Araneus</taxon>
    </lineage>
</organism>
<accession>A0A4Y2J1A7</accession>
<proteinExistence type="predicted"/>
<dbReference type="AlphaFoldDB" id="A0A4Y2J1A7"/>
<keyword evidence="2" id="KW-1185">Reference proteome</keyword>
<dbReference type="EMBL" id="BGPR01003123">
    <property type="protein sequence ID" value="GBM83963.1"/>
    <property type="molecule type" value="Genomic_DNA"/>
</dbReference>
<name>A0A4Y2J1A7_ARAVE</name>
<evidence type="ECO:0000313" key="2">
    <source>
        <dbReference type="Proteomes" id="UP000499080"/>
    </source>
</evidence>
<evidence type="ECO:0000313" key="1">
    <source>
        <dbReference type="EMBL" id="GBM83963.1"/>
    </source>
</evidence>
<reference evidence="1 2" key="1">
    <citation type="journal article" date="2019" name="Sci. Rep.">
        <title>Orb-weaving spider Araneus ventricosus genome elucidates the spidroin gene catalogue.</title>
        <authorList>
            <person name="Kono N."/>
            <person name="Nakamura H."/>
            <person name="Ohtoshi R."/>
            <person name="Moran D.A.P."/>
            <person name="Shinohara A."/>
            <person name="Yoshida Y."/>
            <person name="Fujiwara M."/>
            <person name="Mori M."/>
            <person name="Tomita M."/>
            <person name="Arakawa K."/>
        </authorList>
    </citation>
    <scope>NUCLEOTIDE SEQUENCE [LARGE SCALE GENOMIC DNA]</scope>
</reference>
<comment type="caution">
    <text evidence="1">The sequence shown here is derived from an EMBL/GenBank/DDBJ whole genome shotgun (WGS) entry which is preliminary data.</text>
</comment>
<sequence>MPNFTHPASLILSIYSFRIGPHAEFYPSRIINSIKDPHVWGLVHAKSDIVSHTSSLWCGGAMVLWVNGVLELRVLNLWTLVLLGESGIVNTVAQQIGIVGKNVTLQIQLHSRLVLLEKL</sequence>